<evidence type="ECO:0000256" key="8">
    <source>
        <dbReference type="ARBA" id="ARBA00022490"/>
    </source>
</evidence>
<evidence type="ECO:0000256" key="5">
    <source>
        <dbReference type="ARBA" id="ARBA00010485"/>
    </source>
</evidence>
<dbReference type="GO" id="GO:0071949">
    <property type="term" value="F:FAD binding"/>
    <property type="evidence" value="ECO:0007669"/>
    <property type="project" value="InterPro"/>
</dbReference>
<dbReference type="KEGG" id="adv:DJ533_10185"/>
<dbReference type="OrthoDB" id="9804753at2"/>
<protein>
    <recommendedName>
        <fullName evidence="7 20">UDP-N-acetylenolpyruvoylglucosamine reductase</fullName>
        <ecNumber evidence="6 20">1.3.1.98</ecNumber>
    </recommendedName>
    <alternativeName>
        <fullName evidence="18 20">UDP-N-acetylmuramate dehydrogenase</fullName>
    </alternativeName>
</protein>
<keyword evidence="23" id="KW-1185">Reference proteome</keyword>
<dbReference type="PROSITE" id="PS51387">
    <property type="entry name" value="FAD_PCMH"/>
    <property type="match status" value="1"/>
</dbReference>
<dbReference type="InterPro" id="IPR016167">
    <property type="entry name" value="FAD-bd_PCMH_sub1"/>
</dbReference>
<evidence type="ECO:0000256" key="14">
    <source>
        <dbReference type="ARBA" id="ARBA00022984"/>
    </source>
</evidence>
<dbReference type="GO" id="GO:0009252">
    <property type="term" value="P:peptidoglycan biosynthetic process"/>
    <property type="evidence" value="ECO:0007669"/>
    <property type="project" value="UniProtKB-UniRule"/>
</dbReference>
<feature type="active site" evidence="20">
    <location>
        <position position="199"/>
    </location>
</feature>
<keyword evidence="9 20" id="KW-0132">Cell division</keyword>
<dbReference type="GO" id="GO:0071555">
    <property type="term" value="P:cell wall organization"/>
    <property type="evidence" value="ECO:0007669"/>
    <property type="project" value="UniProtKB-KW"/>
</dbReference>
<dbReference type="SUPFAM" id="SSF56194">
    <property type="entry name" value="Uridine diphospho-N-Acetylenolpyruvylglucosamine reductase, MurB, C-terminal domain"/>
    <property type="match status" value="1"/>
</dbReference>
<sequence>MVGQRALNVCLINVSQVVKHGLNTLKNKRSTKRLTMNIQKNVSLKAFNTLNLDVLASDYVQIHSPQDVVDALAYAHSEQLNVLILSGGSNLLLPKNIHALVMHMDIQGIELLSENESSRTLKVGAGQAWHDFVLWTTTQKLYGLQNLALIPGRVGAAPVQNIGAYGVEAGEFIESVEVYDRQQQQFKLINAQECHFSYRHSIFKDDPNRYVIVAVIFKLLKHPDLKINYGDLKAAMQDDFSAENLQKQVIHIRQSKLPDPKDFPNVGSFFKNPIIDQAKLLKLSVEFPNIPHYPQINERVKIAAGWLIDQTGWKGKRLNQVGMFEKQALVLVNYTDATLDDVQATYRAVQQDVYNKFNVLLEPEPVLFNELGLIEPHLR</sequence>
<evidence type="ECO:0000259" key="21">
    <source>
        <dbReference type="PROSITE" id="PS51387"/>
    </source>
</evidence>
<comment type="subcellular location">
    <subcellularLocation>
        <location evidence="3 20">Cytoplasm</location>
    </subcellularLocation>
</comment>
<dbReference type="GO" id="GO:0005829">
    <property type="term" value="C:cytosol"/>
    <property type="evidence" value="ECO:0007669"/>
    <property type="project" value="TreeGrafter"/>
</dbReference>
<keyword evidence="8 20" id="KW-0963">Cytoplasm</keyword>
<dbReference type="NCBIfam" id="NF000755">
    <property type="entry name" value="PRK00046.1"/>
    <property type="match status" value="1"/>
</dbReference>
<dbReference type="EC" id="1.3.1.98" evidence="6 20"/>
<evidence type="ECO:0000256" key="19">
    <source>
        <dbReference type="ARBA" id="ARBA00048914"/>
    </source>
</evidence>
<keyword evidence="15 20" id="KW-0560">Oxidoreductase</keyword>
<dbReference type="InterPro" id="IPR003170">
    <property type="entry name" value="MurB"/>
</dbReference>
<evidence type="ECO:0000256" key="6">
    <source>
        <dbReference type="ARBA" id="ARBA00012518"/>
    </source>
</evidence>
<dbReference type="NCBIfam" id="NF010478">
    <property type="entry name" value="PRK13903.1"/>
    <property type="match status" value="1"/>
</dbReference>
<evidence type="ECO:0000256" key="18">
    <source>
        <dbReference type="ARBA" id="ARBA00031026"/>
    </source>
</evidence>
<keyword evidence="12 20" id="KW-0521">NADP</keyword>
<comment type="cofactor">
    <cofactor evidence="1 20">
        <name>FAD</name>
        <dbReference type="ChEBI" id="CHEBI:57692"/>
    </cofactor>
</comment>
<comment type="function">
    <text evidence="2 20">Cell wall formation.</text>
</comment>
<keyword evidence="14 20" id="KW-0573">Peptidoglycan synthesis</keyword>
<dbReference type="Gene3D" id="3.30.43.10">
    <property type="entry name" value="Uridine Diphospho-n-acetylenolpyruvylglucosamine Reductase, domain 2"/>
    <property type="match status" value="1"/>
</dbReference>
<dbReference type="InterPro" id="IPR016169">
    <property type="entry name" value="FAD-bd_PCMH_sub2"/>
</dbReference>
<dbReference type="PANTHER" id="PTHR21071:SF4">
    <property type="entry name" value="UDP-N-ACETYLENOLPYRUVOYLGLUCOSAMINE REDUCTASE"/>
    <property type="match status" value="1"/>
</dbReference>
<reference evidence="22" key="1">
    <citation type="submission" date="2019-08" db="EMBL/GenBank/DDBJ databases">
        <title>The complete genome of Acinetobacter defluvii strain WCHAD010030.</title>
        <authorList>
            <person name="Hu Y."/>
            <person name="Qin J."/>
            <person name="Feng Y."/>
            <person name="Zong Z."/>
        </authorList>
    </citation>
    <scope>NUCLEOTIDE SEQUENCE</scope>
    <source>
        <strain evidence="22">WCHA30</strain>
    </source>
</reference>
<dbReference type="Proteomes" id="UP000245977">
    <property type="component" value="Chromosome"/>
</dbReference>
<dbReference type="InterPro" id="IPR036635">
    <property type="entry name" value="MurB_C_sf"/>
</dbReference>
<evidence type="ECO:0000256" key="13">
    <source>
        <dbReference type="ARBA" id="ARBA00022960"/>
    </source>
</evidence>
<name>A0A2S2FD53_9GAMM</name>
<evidence type="ECO:0000256" key="1">
    <source>
        <dbReference type="ARBA" id="ARBA00001974"/>
    </source>
</evidence>
<organism evidence="22 23">
    <name type="scientific">Acinetobacter defluvii</name>
    <dbReference type="NCBI Taxonomy" id="1871111"/>
    <lineage>
        <taxon>Bacteria</taxon>
        <taxon>Pseudomonadati</taxon>
        <taxon>Pseudomonadota</taxon>
        <taxon>Gammaproteobacteria</taxon>
        <taxon>Moraxellales</taxon>
        <taxon>Moraxellaceae</taxon>
        <taxon>Acinetobacter</taxon>
    </lineage>
</organism>
<evidence type="ECO:0000256" key="12">
    <source>
        <dbReference type="ARBA" id="ARBA00022857"/>
    </source>
</evidence>
<evidence type="ECO:0000256" key="10">
    <source>
        <dbReference type="ARBA" id="ARBA00022630"/>
    </source>
</evidence>
<dbReference type="GO" id="GO:0008360">
    <property type="term" value="P:regulation of cell shape"/>
    <property type="evidence" value="ECO:0007669"/>
    <property type="project" value="UniProtKB-KW"/>
</dbReference>
<dbReference type="UniPathway" id="UPA00219"/>
<dbReference type="Pfam" id="PF02873">
    <property type="entry name" value="MurB_C"/>
    <property type="match status" value="1"/>
</dbReference>
<keyword evidence="13 20" id="KW-0133">Cell shape</keyword>
<keyword evidence="16 20" id="KW-0131">Cell cycle</keyword>
<dbReference type="SUPFAM" id="SSF56176">
    <property type="entry name" value="FAD-binding/transporter-associated domain-like"/>
    <property type="match status" value="1"/>
</dbReference>
<keyword evidence="11 20" id="KW-0274">FAD</keyword>
<evidence type="ECO:0000256" key="15">
    <source>
        <dbReference type="ARBA" id="ARBA00023002"/>
    </source>
</evidence>
<keyword evidence="10 20" id="KW-0285">Flavoprotein</keyword>
<dbReference type="InterPro" id="IPR036318">
    <property type="entry name" value="FAD-bd_PCMH-like_sf"/>
</dbReference>
<dbReference type="InterPro" id="IPR006094">
    <property type="entry name" value="Oxid_FAD_bind_N"/>
</dbReference>
<evidence type="ECO:0000256" key="11">
    <source>
        <dbReference type="ARBA" id="ARBA00022827"/>
    </source>
</evidence>
<dbReference type="Pfam" id="PF01565">
    <property type="entry name" value="FAD_binding_4"/>
    <property type="match status" value="1"/>
</dbReference>
<evidence type="ECO:0000256" key="4">
    <source>
        <dbReference type="ARBA" id="ARBA00004752"/>
    </source>
</evidence>
<keyword evidence="17 20" id="KW-0961">Cell wall biogenesis/degradation</keyword>
<dbReference type="PANTHER" id="PTHR21071">
    <property type="entry name" value="UDP-N-ACETYLENOLPYRUVOYLGLUCOSAMINE REDUCTASE"/>
    <property type="match status" value="1"/>
</dbReference>
<dbReference type="AlphaFoldDB" id="A0A2S2FD53"/>
<evidence type="ECO:0000256" key="3">
    <source>
        <dbReference type="ARBA" id="ARBA00004496"/>
    </source>
</evidence>
<dbReference type="HAMAP" id="MF_00037">
    <property type="entry name" value="MurB"/>
    <property type="match status" value="1"/>
</dbReference>
<comment type="catalytic activity">
    <reaction evidence="19 20">
        <text>UDP-N-acetyl-alpha-D-muramate + NADP(+) = UDP-N-acetyl-3-O-(1-carboxyvinyl)-alpha-D-glucosamine + NADPH + H(+)</text>
        <dbReference type="Rhea" id="RHEA:12248"/>
        <dbReference type="ChEBI" id="CHEBI:15378"/>
        <dbReference type="ChEBI" id="CHEBI:57783"/>
        <dbReference type="ChEBI" id="CHEBI:58349"/>
        <dbReference type="ChEBI" id="CHEBI:68483"/>
        <dbReference type="ChEBI" id="CHEBI:70757"/>
        <dbReference type="EC" id="1.3.1.98"/>
    </reaction>
</comment>
<accession>A0A2S2FD53</accession>
<dbReference type="GO" id="GO:0008762">
    <property type="term" value="F:UDP-N-acetylmuramate dehydrogenase activity"/>
    <property type="evidence" value="ECO:0007669"/>
    <property type="project" value="UniProtKB-UniRule"/>
</dbReference>
<comment type="similarity">
    <text evidence="5 20">Belongs to the MurB family.</text>
</comment>
<dbReference type="InterPro" id="IPR016166">
    <property type="entry name" value="FAD-bd_PCMH"/>
</dbReference>
<dbReference type="STRING" id="1871111.GCA_001704615_01847"/>
<evidence type="ECO:0000256" key="9">
    <source>
        <dbReference type="ARBA" id="ARBA00022618"/>
    </source>
</evidence>
<evidence type="ECO:0000313" key="22">
    <source>
        <dbReference type="EMBL" id="AWL28907.1"/>
    </source>
</evidence>
<feature type="domain" description="FAD-binding PCMH-type" evidence="21">
    <location>
        <begin position="52"/>
        <end position="222"/>
    </location>
</feature>
<dbReference type="Gene3D" id="3.30.465.10">
    <property type="match status" value="1"/>
</dbReference>
<evidence type="ECO:0000256" key="17">
    <source>
        <dbReference type="ARBA" id="ARBA00023316"/>
    </source>
</evidence>
<proteinExistence type="inferred from homology"/>
<feature type="active site" description="Proton donor" evidence="20">
    <location>
        <position position="268"/>
    </location>
</feature>
<evidence type="ECO:0000256" key="16">
    <source>
        <dbReference type="ARBA" id="ARBA00023306"/>
    </source>
</evidence>
<evidence type="ECO:0000313" key="23">
    <source>
        <dbReference type="Proteomes" id="UP000245977"/>
    </source>
</evidence>
<dbReference type="InterPro" id="IPR011601">
    <property type="entry name" value="MurB_C"/>
</dbReference>
<dbReference type="NCBIfam" id="TIGR00179">
    <property type="entry name" value="murB"/>
    <property type="match status" value="1"/>
</dbReference>
<gene>
    <name evidence="20 22" type="primary">murB</name>
    <name evidence="22" type="ORF">DJ533_10185</name>
</gene>
<evidence type="ECO:0000256" key="2">
    <source>
        <dbReference type="ARBA" id="ARBA00003921"/>
    </source>
</evidence>
<dbReference type="Gene3D" id="3.90.78.10">
    <property type="entry name" value="UDP-N-acetylenolpyruvoylglucosamine reductase, C-terminal domain"/>
    <property type="match status" value="1"/>
</dbReference>
<evidence type="ECO:0000256" key="7">
    <source>
        <dbReference type="ARBA" id="ARBA00015188"/>
    </source>
</evidence>
<comment type="pathway">
    <text evidence="4 20">Cell wall biogenesis; peptidoglycan biosynthesis.</text>
</comment>
<dbReference type="EMBL" id="CP029397">
    <property type="protein sequence ID" value="AWL28907.1"/>
    <property type="molecule type" value="Genomic_DNA"/>
</dbReference>
<feature type="active site" evidence="20">
    <location>
        <position position="364"/>
    </location>
</feature>
<evidence type="ECO:0000256" key="20">
    <source>
        <dbReference type="HAMAP-Rule" id="MF_00037"/>
    </source>
</evidence>
<dbReference type="GO" id="GO:0051301">
    <property type="term" value="P:cell division"/>
    <property type="evidence" value="ECO:0007669"/>
    <property type="project" value="UniProtKB-KW"/>
</dbReference>